<protein>
    <recommendedName>
        <fullName evidence="5">Transmembrane protein</fullName>
    </recommendedName>
</protein>
<feature type="non-terminal residue" evidence="3">
    <location>
        <position position="1"/>
    </location>
</feature>
<comment type="caution">
    <text evidence="3">The sequence shown here is derived from an EMBL/GenBank/DDBJ whole genome shotgun (WGS) entry which is preliminary data.</text>
</comment>
<keyword evidence="2" id="KW-0812">Transmembrane</keyword>
<evidence type="ECO:0000313" key="4">
    <source>
        <dbReference type="Proteomes" id="UP000602905"/>
    </source>
</evidence>
<evidence type="ECO:0000256" key="2">
    <source>
        <dbReference type="SAM" id="Phobius"/>
    </source>
</evidence>
<name>A0A8H7LTC3_9AGAM</name>
<evidence type="ECO:0008006" key="5">
    <source>
        <dbReference type="Google" id="ProtNLM"/>
    </source>
</evidence>
<gene>
    <name evidence="3" type="ORF">RHS03_08823</name>
</gene>
<proteinExistence type="predicted"/>
<feature type="region of interest" description="Disordered" evidence="1">
    <location>
        <begin position="69"/>
        <end position="196"/>
    </location>
</feature>
<evidence type="ECO:0000313" key="3">
    <source>
        <dbReference type="EMBL" id="KAF8691080.1"/>
    </source>
</evidence>
<sequence length="196" mass="21123">MESTTATAPTASISQATSNESSSPGLPIPNIIGIAIACFFVLLCLILLSRWLYLRRKRARGGRKSVVWNNGGKHGMAENGGSTVRMVHGGGSASTQHLPPDVPPKGHYYPTPTPVGRPQAAYPTQSTKAGYHEPTTPRGGYHEPTTPRGGYHEPTTSRGGYQQSQPTTPTYATQSYSSRNPYTTRSGSDKRYAYPK</sequence>
<dbReference type="OrthoDB" id="3231869at2759"/>
<feature type="transmembrane region" description="Helical" evidence="2">
    <location>
        <begin position="31"/>
        <end position="53"/>
    </location>
</feature>
<dbReference type="AlphaFoldDB" id="A0A8H7LTC3"/>
<feature type="region of interest" description="Disordered" evidence="1">
    <location>
        <begin position="1"/>
        <end position="24"/>
    </location>
</feature>
<feature type="compositionally biased region" description="Basic and acidic residues" evidence="1">
    <location>
        <begin position="187"/>
        <end position="196"/>
    </location>
</feature>
<dbReference type="Proteomes" id="UP000602905">
    <property type="component" value="Unassembled WGS sequence"/>
</dbReference>
<evidence type="ECO:0000256" key="1">
    <source>
        <dbReference type="SAM" id="MobiDB-lite"/>
    </source>
</evidence>
<keyword evidence="2" id="KW-1133">Transmembrane helix</keyword>
<organism evidence="3 4">
    <name type="scientific">Rhizoctonia solani</name>
    <dbReference type="NCBI Taxonomy" id="456999"/>
    <lineage>
        <taxon>Eukaryota</taxon>
        <taxon>Fungi</taxon>
        <taxon>Dikarya</taxon>
        <taxon>Basidiomycota</taxon>
        <taxon>Agaricomycotina</taxon>
        <taxon>Agaricomycetes</taxon>
        <taxon>Cantharellales</taxon>
        <taxon>Ceratobasidiaceae</taxon>
        <taxon>Rhizoctonia</taxon>
    </lineage>
</organism>
<reference evidence="3" key="1">
    <citation type="submission" date="2020-09" db="EMBL/GenBank/DDBJ databases">
        <title>Comparative genome analyses of four rice-infecting Rhizoctonia solani isolates reveal extensive enrichment of homogalacturonan modification genes.</title>
        <authorList>
            <person name="Lee D.-Y."/>
            <person name="Jeon J."/>
            <person name="Kim K.-T."/>
            <person name="Cheong K."/>
            <person name="Song H."/>
            <person name="Choi G."/>
            <person name="Ko J."/>
            <person name="Opiyo S.O."/>
            <person name="Zuo S."/>
            <person name="Madhav S."/>
            <person name="Lee Y.-H."/>
            <person name="Wang G.-L."/>
        </authorList>
    </citation>
    <scope>NUCLEOTIDE SEQUENCE</scope>
    <source>
        <strain evidence="3">AG1-IA WGL</strain>
    </source>
</reference>
<accession>A0A8H7LTC3</accession>
<feature type="compositionally biased region" description="Polar residues" evidence="1">
    <location>
        <begin position="154"/>
        <end position="186"/>
    </location>
</feature>
<dbReference type="EMBL" id="JACYCD010000571">
    <property type="protein sequence ID" value="KAF8691080.1"/>
    <property type="molecule type" value="Genomic_DNA"/>
</dbReference>
<keyword evidence="2" id="KW-0472">Membrane</keyword>
<feature type="compositionally biased region" description="Low complexity" evidence="1">
    <location>
        <begin position="1"/>
        <end position="18"/>
    </location>
</feature>